<keyword evidence="5 16" id="KW-0808">Transferase</keyword>
<comment type="similarity">
    <text evidence="3 11">Belongs to the TPP enzyme family.</text>
</comment>
<reference evidence="16 17" key="1">
    <citation type="submission" date="2019-07" db="EMBL/GenBank/DDBJ databases">
        <title>Whole genome shotgun sequence of Marinococcus halophilus NBRC 102359.</title>
        <authorList>
            <person name="Hosoyama A."/>
            <person name="Uohara A."/>
            <person name="Ohji S."/>
            <person name="Ichikawa N."/>
        </authorList>
    </citation>
    <scope>NUCLEOTIDE SEQUENCE [LARGE SCALE GENOMIC DNA]</scope>
    <source>
        <strain evidence="16 17">NBRC 102359</strain>
    </source>
</reference>
<dbReference type="PANTHER" id="PTHR18968:SF166">
    <property type="entry name" value="2-HYDROXYACYL-COA LYASE 2"/>
    <property type="match status" value="1"/>
</dbReference>
<evidence type="ECO:0000259" key="14">
    <source>
        <dbReference type="Pfam" id="PF02775"/>
    </source>
</evidence>
<dbReference type="NCBIfam" id="TIGR03457">
    <property type="entry name" value="sulphoacet_xsc"/>
    <property type="match status" value="1"/>
</dbReference>
<dbReference type="EMBL" id="BJUN01000014">
    <property type="protein sequence ID" value="GEK59471.1"/>
    <property type="molecule type" value="Genomic_DNA"/>
</dbReference>
<protein>
    <recommendedName>
        <fullName evidence="4 10">Sulfoacetaldehyde acetyltransferase</fullName>
        <ecNumber evidence="4 10">2.3.3.15</ecNumber>
    </recommendedName>
</protein>
<evidence type="ECO:0000256" key="3">
    <source>
        <dbReference type="ARBA" id="ARBA00007812"/>
    </source>
</evidence>
<evidence type="ECO:0000256" key="5">
    <source>
        <dbReference type="ARBA" id="ARBA00022679"/>
    </source>
</evidence>
<accession>A0A510Y9V5</accession>
<dbReference type="GO" id="GO:0019529">
    <property type="term" value="P:taurine catabolic process"/>
    <property type="evidence" value="ECO:0007669"/>
    <property type="project" value="UniProtKB-UniRule"/>
</dbReference>
<dbReference type="SUPFAM" id="SSF52467">
    <property type="entry name" value="DHS-like NAD/FAD-binding domain"/>
    <property type="match status" value="1"/>
</dbReference>
<evidence type="ECO:0000256" key="11">
    <source>
        <dbReference type="RuleBase" id="RU362132"/>
    </source>
</evidence>
<comment type="cofactor">
    <cofactor evidence="1">
        <name>Mg(2+)</name>
        <dbReference type="ChEBI" id="CHEBI:18420"/>
    </cofactor>
</comment>
<organism evidence="16 17">
    <name type="scientific">Marinococcus halophilus</name>
    <dbReference type="NCBI Taxonomy" id="1371"/>
    <lineage>
        <taxon>Bacteria</taxon>
        <taxon>Bacillati</taxon>
        <taxon>Bacillota</taxon>
        <taxon>Bacilli</taxon>
        <taxon>Bacillales</taxon>
        <taxon>Bacillaceae</taxon>
        <taxon>Marinococcus</taxon>
    </lineage>
</organism>
<dbReference type="Pfam" id="PF02776">
    <property type="entry name" value="TPP_enzyme_N"/>
    <property type="match status" value="1"/>
</dbReference>
<feature type="domain" description="Thiamine pyrophosphate enzyme central" evidence="13">
    <location>
        <begin position="211"/>
        <end position="349"/>
    </location>
</feature>
<evidence type="ECO:0000313" key="17">
    <source>
        <dbReference type="Proteomes" id="UP000321051"/>
    </source>
</evidence>
<dbReference type="Pfam" id="PF00205">
    <property type="entry name" value="TPP_enzyme_M"/>
    <property type="match status" value="1"/>
</dbReference>
<evidence type="ECO:0000256" key="2">
    <source>
        <dbReference type="ARBA" id="ARBA00001964"/>
    </source>
</evidence>
<dbReference type="FunFam" id="3.40.50.970:FF:000007">
    <property type="entry name" value="Acetolactate synthase"/>
    <property type="match status" value="1"/>
</dbReference>
<evidence type="ECO:0000259" key="15">
    <source>
        <dbReference type="Pfam" id="PF02776"/>
    </source>
</evidence>
<dbReference type="Pfam" id="PF02775">
    <property type="entry name" value="TPP_enzyme_C"/>
    <property type="match status" value="1"/>
</dbReference>
<comment type="cofactor">
    <cofactor evidence="2">
        <name>thiamine diphosphate</name>
        <dbReference type="ChEBI" id="CHEBI:58937"/>
    </cofactor>
</comment>
<dbReference type="InterPro" id="IPR029035">
    <property type="entry name" value="DHS-like_NAD/FAD-binding_dom"/>
</dbReference>
<dbReference type="SUPFAM" id="SSF52518">
    <property type="entry name" value="Thiamin diphosphate-binding fold (THDP-binding)"/>
    <property type="match status" value="2"/>
</dbReference>
<keyword evidence="9" id="KW-0012">Acyltransferase</keyword>
<dbReference type="GO" id="GO:0005948">
    <property type="term" value="C:acetolactate synthase complex"/>
    <property type="evidence" value="ECO:0007669"/>
    <property type="project" value="TreeGrafter"/>
</dbReference>
<keyword evidence="7" id="KW-0460">Magnesium</keyword>
<evidence type="ECO:0000256" key="9">
    <source>
        <dbReference type="ARBA" id="ARBA00023315"/>
    </source>
</evidence>
<dbReference type="GO" id="GO:0050487">
    <property type="term" value="F:sulfoacetaldehyde acetyltransferase activity"/>
    <property type="evidence" value="ECO:0007669"/>
    <property type="project" value="UniProtKB-UniRule"/>
</dbReference>
<feature type="compositionally biased region" description="Polar residues" evidence="12">
    <location>
        <begin position="1"/>
        <end position="10"/>
    </location>
</feature>
<dbReference type="GO" id="GO:0000287">
    <property type="term" value="F:magnesium ion binding"/>
    <property type="evidence" value="ECO:0007669"/>
    <property type="project" value="InterPro"/>
</dbReference>
<dbReference type="Gene3D" id="3.40.50.970">
    <property type="match status" value="2"/>
</dbReference>
<keyword evidence="8 11" id="KW-0786">Thiamine pyrophosphate</keyword>
<dbReference type="InterPro" id="IPR012001">
    <property type="entry name" value="Thiamin_PyroP_enz_TPP-bd_dom"/>
</dbReference>
<dbReference type="InterPro" id="IPR029061">
    <property type="entry name" value="THDP-binding"/>
</dbReference>
<feature type="domain" description="Thiamine pyrophosphate enzyme N-terminal TPP-binding" evidence="15">
    <location>
        <begin position="24"/>
        <end position="140"/>
    </location>
</feature>
<dbReference type="EC" id="2.3.3.15" evidence="4 10"/>
<dbReference type="CDD" id="cd07035">
    <property type="entry name" value="TPP_PYR_POX_like"/>
    <property type="match status" value="1"/>
</dbReference>
<name>A0A510Y9V5_MARHA</name>
<gene>
    <name evidence="16" type="ORF">MHA01_23760</name>
</gene>
<dbReference type="Gene3D" id="3.40.50.1220">
    <property type="entry name" value="TPP-binding domain"/>
    <property type="match status" value="1"/>
</dbReference>
<evidence type="ECO:0000256" key="1">
    <source>
        <dbReference type="ARBA" id="ARBA00001946"/>
    </source>
</evidence>
<proteinExistence type="inferred from homology"/>
<dbReference type="GO" id="GO:0050660">
    <property type="term" value="F:flavin adenine dinucleotide binding"/>
    <property type="evidence" value="ECO:0007669"/>
    <property type="project" value="TreeGrafter"/>
</dbReference>
<evidence type="ECO:0000256" key="8">
    <source>
        <dbReference type="ARBA" id="ARBA00023052"/>
    </source>
</evidence>
<keyword evidence="6" id="KW-0479">Metal-binding</keyword>
<evidence type="ECO:0000256" key="4">
    <source>
        <dbReference type="ARBA" id="ARBA00012971"/>
    </source>
</evidence>
<comment type="caution">
    <text evidence="16">The sequence shown here is derived from an EMBL/GenBank/DDBJ whole genome shotgun (WGS) entry which is preliminary data.</text>
</comment>
<dbReference type="GO" id="GO:0009099">
    <property type="term" value="P:L-valine biosynthetic process"/>
    <property type="evidence" value="ECO:0007669"/>
    <property type="project" value="TreeGrafter"/>
</dbReference>
<sequence>MDMETKSQLSELRKQEHFNQKTKMTPSEAIVETLLAEDVEQIYGILGSAFMDMLDLLPTAGIEFIPVRHEQSAAHMADGYTRVTGKAGVVIGQNGPGISNMVTSVAAAHLAHTPMVVISPSAGTPTIGWDGFQEADQVSMFEAITKETVQVPHVSRVAECLRTAFRIAYAERGPVLFDIPRDLFFGEIEEQILSPHQYRVTKKGFGDSEALDKAVNLLQQAQKPVIISGRGVVDADAVDDVQEMAEYLSAPVATSYMHNDAFPWDHDLAVGPIGYMGAKSAMYTLEEADVVLAIGTRLSVFGTLPAYDIDYFPKKADIIQVDINHRNIARTHPIECGILGDAKDVTQELNKRIQQHYPERKLNQERWEKTKERKNEWIHEIENEAMEPGQPMNPRRALLEISNLITEDTIVTSDIGNTSSTSNSYLRFNKPRKHLAALTFGNCGFAYPAALGAKKGNPDVPVISIVGDGAWGMSLHEVSTAVEQNLPVVACVINNEAWSAEKKNQVDYYNNRFVGADIQGPDFAEVAKSMGANGETIDNPEDLQRAFSEALQAKKPTILNIKVDGTQLAPPFRKDALKMPTRYLDKYIHLDHENW</sequence>
<dbReference type="InterPro" id="IPR045229">
    <property type="entry name" value="TPP_enz"/>
</dbReference>
<dbReference type="STRING" id="1371.GCA_900166605_01108"/>
<evidence type="ECO:0000256" key="10">
    <source>
        <dbReference type="NCBIfam" id="TIGR03457"/>
    </source>
</evidence>
<evidence type="ECO:0000256" key="7">
    <source>
        <dbReference type="ARBA" id="ARBA00022842"/>
    </source>
</evidence>
<dbReference type="AlphaFoldDB" id="A0A510Y9V5"/>
<keyword evidence="17" id="KW-1185">Reference proteome</keyword>
<dbReference type="RefSeq" id="WP_371862274.1">
    <property type="nucleotide sequence ID" value="NZ_BJUN01000014.1"/>
</dbReference>
<dbReference type="InterPro" id="IPR011766">
    <property type="entry name" value="TPP_enzyme_TPP-bd"/>
</dbReference>
<evidence type="ECO:0000259" key="13">
    <source>
        <dbReference type="Pfam" id="PF00205"/>
    </source>
</evidence>
<dbReference type="PANTHER" id="PTHR18968">
    <property type="entry name" value="THIAMINE PYROPHOSPHATE ENZYMES"/>
    <property type="match status" value="1"/>
</dbReference>
<dbReference type="PROSITE" id="PS00187">
    <property type="entry name" value="TPP_ENZYMES"/>
    <property type="match status" value="1"/>
</dbReference>
<dbReference type="GO" id="GO:0003984">
    <property type="term" value="F:acetolactate synthase activity"/>
    <property type="evidence" value="ECO:0007669"/>
    <property type="project" value="TreeGrafter"/>
</dbReference>
<evidence type="ECO:0000313" key="16">
    <source>
        <dbReference type="EMBL" id="GEK59471.1"/>
    </source>
</evidence>
<dbReference type="NCBIfam" id="NF005713">
    <property type="entry name" value="PRK07525.1"/>
    <property type="match status" value="1"/>
</dbReference>
<dbReference type="GO" id="GO:0030976">
    <property type="term" value="F:thiamine pyrophosphate binding"/>
    <property type="evidence" value="ECO:0007669"/>
    <property type="project" value="InterPro"/>
</dbReference>
<evidence type="ECO:0000256" key="12">
    <source>
        <dbReference type="SAM" id="MobiDB-lite"/>
    </source>
</evidence>
<dbReference type="InterPro" id="IPR000399">
    <property type="entry name" value="TPP-bd_CS"/>
</dbReference>
<dbReference type="GO" id="GO:0009097">
    <property type="term" value="P:isoleucine biosynthetic process"/>
    <property type="evidence" value="ECO:0007669"/>
    <property type="project" value="TreeGrafter"/>
</dbReference>
<dbReference type="InterPro" id="IPR017820">
    <property type="entry name" value="Sulphoacetald_Actrfrase"/>
</dbReference>
<dbReference type="InterPro" id="IPR012000">
    <property type="entry name" value="Thiamin_PyroP_enz_cen_dom"/>
</dbReference>
<evidence type="ECO:0000256" key="6">
    <source>
        <dbReference type="ARBA" id="ARBA00022723"/>
    </source>
</evidence>
<feature type="region of interest" description="Disordered" evidence="12">
    <location>
        <begin position="1"/>
        <end position="23"/>
    </location>
</feature>
<dbReference type="Proteomes" id="UP000321051">
    <property type="component" value="Unassembled WGS sequence"/>
</dbReference>
<feature type="domain" description="Thiamine pyrophosphate enzyme TPP-binding" evidence="14">
    <location>
        <begin position="414"/>
        <end position="561"/>
    </location>
</feature>